<evidence type="ECO:0000313" key="2">
    <source>
        <dbReference type="Proteomes" id="UP000832034"/>
    </source>
</evidence>
<reference evidence="1" key="1">
    <citation type="submission" date="2021-12" db="EMBL/GenBank/DDBJ databases">
        <authorList>
            <person name="Veyrier F.J."/>
        </authorList>
    </citation>
    <scope>NUCLEOTIDE SEQUENCE</scope>
    <source>
        <strain evidence="1">SAG 1488-6</strain>
    </source>
</reference>
<accession>A0ABY4E7Y7</accession>
<gene>
    <name evidence="1" type="ORF">LVJ81_07545</name>
</gene>
<name>A0ABY4E7Y7_VITST</name>
<dbReference type="RefSeq" id="WP_155970549.1">
    <property type="nucleotide sequence ID" value="NZ_CP091512.1"/>
</dbReference>
<evidence type="ECO:0000313" key="1">
    <source>
        <dbReference type="EMBL" id="UOO91520.1"/>
    </source>
</evidence>
<dbReference type="Proteomes" id="UP000832034">
    <property type="component" value="Chromosome"/>
</dbReference>
<dbReference type="EMBL" id="CP091512">
    <property type="protein sequence ID" value="UOO91520.1"/>
    <property type="molecule type" value="Genomic_DNA"/>
</dbReference>
<keyword evidence="2" id="KW-1185">Reference proteome</keyword>
<protein>
    <submittedName>
        <fullName evidence="1">Uncharacterized protein</fullName>
    </submittedName>
</protein>
<proteinExistence type="predicted"/>
<reference evidence="1" key="2">
    <citation type="journal article" date="2022" name="Res Sq">
        <title>Evolution of multicellular longitudinally dividing oral cavity symbionts (Neisseriaceae).</title>
        <authorList>
            <person name="Nyongesa S."/>
            <person name="Weber P."/>
            <person name="Bernet E."/>
            <person name="Pullido F."/>
            <person name="Nieckarz M."/>
            <person name="Delaby M."/>
            <person name="Nieves C."/>
            <person name="Viehboeck T."/>
            <person name="Krause N."/>
            <person name="Rivera-Millot A."/>
            <person name="Nakamura A."/>
            <person name="Vischer N."/>
            <person name="VanNieuwenhze M."/>
            <person name="Brun Y."/>
            <person name="Cava F."/>
            <person name="Bulgheresi S."/>
            <person name="Veyrier F."/>
        </authorList>
    </citation>
    <scope>NUCLEOTIDE SEQUENCE</scope>
    <source>
        <strain evidence="1">SAG 1488-6</strain>
    </source>
</reference>
<sequence>MVGKYWGLMVCLSFTSLYVQGQSVTVQQLLSQKGMSCDVDNSHLLHLTMGAVAYDEGFTYQFMPSKQTLKVKGVNYTGIQAAEVLKSVNGQQLALGVNVERFGLYVNRVALNVVSSPYESVGYYWVAEGSPAKNRAALNALFGQGSWQDYVSTTGAGNTRVSCTIAG</sequence>
<organism evidence="1 2">
    <name type="scientific">Vitreoscilla stercoraria</name>
    <dbReference type="NCBI Taxonomy" id="61"/>
    <lineage>
        <taxon>Bacteria</taxon>
        <taxon>Pseudomonadati</taxon>
        <taxon>Pseudomonadota</taxon>
        <taxon>Betaproteobacteria</taxon>
        <taxon>Neisseriales</taxon>
        <taxon>Neisseriaceae</taxon>
        <taxon>Vitreoscilla</taxon>
    </lineage>
</organism>